<dbReference type="ExpressionAtlas" id="A0A5F8ANF0">
    <property type="expression patterns" value="baseline"/>
</dbReference>
<name>A0A5F8ANF0_MACMU</name>
<keyword evidence="11 17" id="KW-0520">NAD</keyword>
<dbReference type="SUPFAM" id="SSF56399">
    <property type="entry name" value="ADP-ribosylation"/>
    <property type="match status" value="1"/>
</dbReference>
<dbReference type="InterPro" id="IPR036465">
    <property type="entry name" value="vWFA_dom_sf"/>
</dbReference>
<dbReference type="InterPro" id="IPR031273">
    <property type="entry name" value="PARP4"/>
</dbReference>
<keyword evidence="6" id="KW-0963">Cytoplasm</keyword>
<reference evidence="24" key="2">
    <citation type="submission" date="2025-08" db="UniProtKB">
        <authorList>
            <consortium name="Ensembl"/>
        </authorList>
    </citation>
    <scope>IDENTIFICATION</scope>
    <source>
        <strain evidence="24">17573</strain>
    </source>
</reference>
<sequence>MMMGIFANCIFCLKVKYLPRQQKKKLQTDIKENGGKFSFSLNPQCTHVILDNADVLSQYQLNSIQKNHVHIANPDFIWESIREKKLLDVKNYDPNKPLDITPPPDQKASGPEVKAEGLCLDSATEEEDTVELTEFGTENVEIPHLPQDFEVAKYNTLEKVGMEGGQESVVVELQSSRDSRDCPFLISSHFLLADGLQTRRQFAIKKTSEDASEYYENYIEELKKQGFLLREHFTPEATQLASEQLQALLLEEAMTSSTLSQEVSDLVEMIWAEALGHLEHTLLKPVNRISLNDVSKAEGILLLVKAALKNGETAEQLQKMMTEFYRLIPHKGTTPKEVNLGLLAKKADLCQLIRDMVNVCETNLSKPNPPSLAKYRALRCKIEHVEQNTEEFLRVRKEVLQNHHSKSPVDILQIFRVGRVIETTEFLSKLGNVRPLLHGSPVRNIVGILCRGLLLPKVVEDHGVQRTDVGNLGSGIYFSDSLSTSIKYSHPGETDGTRLLLICDVALGKCMDLHKKDFSLTEAPPGYDSVHGVSQTASVTTDFEDDEFVVYKTNQVKMKYIIKFSMPGDQIKDFHPTNHTELEEYRPEFSDFSKVEDYQLPDAKTSSSTKAGLQDASGNLVPLEDVNIKGRIIDTVAQVIVFQTYTNKSHVPIEAKYIFPLDDKAAVCGFEAFINGKHIVGEIKEKEEAQREYREAVTQGHGAYLMSQDAPDVFTVSVGNLPPKAKVLIKITYITELSILGTVGVFFMPATVAPWQQDKALNENLQDTVEKICIKEIGTKQSFSLTMSIEMPYVIEFIFSDTHELKQKACMLVFQPDLDVHLPDLANESEVIICLDCSSSMEGVTFLQAKQIALHALSLVGEKHKVNIIQFGTGYKELFSYPKHITSNIVATEFIMSATPTMGNTDFWKTLRYLSLLYPARGSRNILLVSDGHLQDESLTLQLVKRSRPHTRLFACGIGPTANRHILRILSQCGAGVFEYFNAKSKHSWRKQIEDQMTRLCSPSCHSVSVKWQQLNPDAPEALQAPAQVPSLFRNDRLLVYGFIPHCTQATLCALIQEKEFCTMVSTTELQKTTGTMIHKLAARALIRDYEDGILHENETSHEMKKQTLKSLIIKLSKENSLITQFTSFVAVEKRDENESPFPDIPKVSELIAKEDVDFLPYMSWQGQPQEAVTNQSLLASSEWQEVRSSKRAKRKMKLSQPKVFEDVEEDGLDVLSAFTSSLKCEGVEKLLDLSRTESCKPTATEPLFRKVSPLETSTSSFFRVSAPAFGSSFPLAARSYSPASMPFASHGQGAGFGFAPPPRQLAASLFSQGPVPGSRADWIPQSASHPTGPLQKVPYVPFCGFPFSEGSLSSTQPAPPPLPGGYTPRPSAGTFPELDSPQPHFSLPTDPDPIRGFGSYHPSVSSPFHFQPSAASLTANLRVPIAPALPKTLCSQSWTTPVDLCLLEESVDSLEGSQLPGFGFQSFETESHELSEVLLDSCFLQIKCDTADDSIPCFPEVIEEDEIVCTQHWQDAVPWTELFSLQTEDGFWKLTPELGLILNLDTNALHSFLKQKGIQSLGVKGRERLLDLIATMLVLQFIRTRLEKEGIVFKSLMKLDDASTSRWL</sequence>
<dbReference type="SUPFAM" id="SSF53300">
    <property type="entry name" value="vWA-like"/>
    <property type="match status" value="1"/>
</dbReference>
<evidence type="ECO:0000256" key="3">
    <source>
        <dbReference type="ARBA" id="ARBA00004123"/>
    </source>
</evidence>
<evidence type="ECO:0000256" key="8">
    <source>
        <dbReference type="ARBA" id="ARBA00022676"/>
    </source>
</evidence>
<dbReference type="InterPro" id="IPR058904">
    <property type="entry name" value="PARP4_MVP-ID"/>
</dbReference>
<dbReference type="GO" id="GO:0140807">
    <property type="term" value="F:NAD+-protein-glutamate ADP-ribosyltransferase activity"/>
    <property type="evidence" value="ECO:0007669"/>
    <property type="project" value="RHEA"/>
</dbReference>
<evidence type="ECO:0000256" key="12">
    <source>
        <dbReference type="ARBA" id="ARBA00023242"/>
    </source>
</evidence>
<dbReference type="GO" id="GO:1990904">
    <property type="term" value="C:ribonucleoprotein complex"/>
    <property type="evidence" value="ECO:0007669"/>
    <property type="project" value="UniProtKB-KW"/>
</dbReference>
<dbReference type="Gene3D" id="3.40.50.410">
    <property type="entry name" value="von Willebrand factor, type A domain"/>
    <property type="match status" value="1"/>
</dbReference>
<keyword evidence="10" id="KW-0548">Nucleotidyltransferase</keyword>
<evidence type="ECO:0000256" key="15">
    <source>
        <dbReference type="ARBA" id="ARBA00055359"/>
    </source>
</evidence>
<keyword evidence="8 17" id="KW-0328">Glycosyltransferase</keyword>
<dbReference type="Pfam" id="PF00533">
    <property type="entry name" value="BRCT"/>
    <property type="match status" value="1"/>
</dbReference>
<protein>
    <recommendedName>
        <fullName evidence="17">Poly [ADP-ribose] polymerase</fullName>
        <shortName evidence="17">PARP</shortName>
        <ecNumber evidence="17">2.4.2.-</ecNumber>
    </recommendedName>
</protein>
<dbReference type="SMART" id="SM00292">
    <property type="entry name" value="BRCT"/>
    <property type="match status" value="1"/>
</dbReference>
<evidence type="ECO:0000256" key="2">
    <source>
        <dbReference type="ARBA" id="ARBA00000459"/>
    </source>
</evidence>
<feature type="domain" description="PARP catalytic" evidence="21">
    <location>
        <begin position="369"/>
        <end position="573"/>
    </location>
</feature>
<keyword evidence="5" id="KW-0488">Methylation</keyword>
<dbReference type="Pfam" id="PF00092">
    <property type="entry name" value="VWA"/>
    <property type="match status" value="1"/>
</dbReference>
<dbReference type="Pfam" id="PF26156">
    <property type="entry name" value="PARP4_MVP-ID"/>
    <property type="match status" value="1"/>
</dbReference>
<dbReference type="InterPro" id="IPR001357">
    <property type="entry name" value="BRCT_dom"/>
</dbReference>
<evidence type="ECO:0000259" key="23">
    <source>
        <dbReference type="PROSITE" id="PS51468"/>
    </source>
</evidence>
<dbReference type="GO" id="GO:0005737">
    <property type="term" value="C:cytoplasm"/>
    <property type="evidence" value="ECO:0007669"/>
    <property type="project" value="UniProtKB-SubCell"/>
</dbReference>
<comment type="subcellular location">
    <subcellularLocation>
        <location evidence="4">Cytoplasm</location>
    </subcellularLocation>
    <subcellularLocation>
        <location evidence="3">Nucleus</location>
    </subcellularLocation>
</comment>
<evidence type="ECO:0000259" key="20">
    <source>
        <dbReference type="PROSITE" id="PS50234"/>
    </source>
</evidence>
<comment type="catalytic activity">
    <reaction evidence="2">
        <text>L-glutamyl-[protein] + NAD(+) = 5-O-(ADP-D-ribosyl)-L-glutamyl-[protein] + nicotinamide</text>
        <dbReference type="Rhea" id="RHEA:58224"/>
        <dbReference type="Rhea" id="RHEA-COMP:10208"/>
        <dbReference type="Rhea" id="RHEA-COMP:15089"/>
        <dbReference type="ChEBI" id="CHEBI:17154"/>
        <dbReference type="ChEBI" id="CHEBI:29973"/>
        <dbReference type="ChEBI" id="CHEBI:57540"/>
        <dbReference type="ChEBI" id="CHEBI:142540"/>
    </reaction>
</comment>
<evidence type="ECO:0000256" key="7">
    <source>
        <dbReference type="ARBA" id="ARBA00022553"/>
    </source>
</evidence>
<dbReference type="SMART" id="SM00327">
    <property type="entry name" value="VWA"/>
    <property type="match status" value="1"/>
</dbReference>
<evidence type="ECO:0000256" key="18">
    <source>
        <dbReference type="SAM" id="MobiDB-lite"/>
    </source>
</evidence>
<evidence type="ECO:0000256" key="6">
    <source>
        <dbReference type="ARBA" id="ARBA00022490"/>
    </source>
</evidence>
<evidence type="ECO:0000313" key="24">
    <source>
        <dbReference type="Ensembl" id="ENSMMUP00000079454.1"/>
    </source>
</evidence>
<dbReference type="GO" id="GO:0016779">
    <property type="term" value="F:nucleotidyltransferase activity"/>
    <property type="evidence" value="ECO:0007669"/>
    <property type="project" value="UniProtKB-KW"/>
</dbReference>
<dbReference type="Proteomes" id="UP000006718">
    <property type="component" value="Unassembled WGS sequence"/>
</dbReference>
<organism evidence="24 25">
    <name type="scientific">Macaca mulatta</name>
    <name type="common">Rhesus macaque</name>
    <dbReference type="NCBI Taxonomy" id="9544"/>
    <lineage>
        <taxon>Eukaryota</taxon>
        <taxon>Metazoa</taxon>
        <taxon>Chordata</taxon>
        <taxon>Craniata</taxon>
        <taxon>Vertebrata</taxon>
        <taxon>Euteleostomi</taxon>
        <taxon>Mammalia</taxon>
        <taxon>Eutheria</taxon>
        <taxon>Euarchontoglires</taxon>
        <taxon>Primates</taxon>
        <taxon>Haplorrhini</taxon>
        <taxon>Catarrhini</taxon>
        <taxon>Cercopithecidae</taxon>
        <taxon>Cercopithecinae</taxon>
        <taxon>Macaca</taxon>
    </lineage>
</organism>
<dbReference type="GO" id="GO:0005634">
    <property type="term" value="C:nucleus"/>
    <property type="evidence" value="ECO:0007669"/>
    <property type="project" value="UniProtKB-SubCell"/>
</dbReference>
<dbReference type="Pfam" id="PF08487">
    <property type="entry name" value="VIT"/>
    <property type="match status" value="1"/>
</dbReference>
<dbReference type="InterPro" id="IPR004102">
    <property type="entry name" value="Poly(ADP-ribose)pol_reg_dom"/>
</dbReference>
<dbReference type="EC" id="2.4.2.-" evidence="17"/>
<comment type="subunit">
    <text evidence="16">Component of the vault ribonucleoprotein particle, at least composed of MVP, PARP4 and one or more vault RNAs (vRNAs). Interacts with TEP1.</text>
</comment>
<reference evidence="24" key="3">
    <citation type="submission" date="2025-09" db="UniProtKB">
        <authorList>
            <consortium name="Ensembl"/>
        </authorList>
    </citation>
    <scope>IDENTIFICATION</scope>
    <source>
        <strain evidence="24">17573</strain>
    </source>
</reference>
<dbReference type="SUPFAM" id="SSF47587">
    <property type="entry name" value="Domain of poly(ADP-ribose) polymerase"/>
    <property type="match status" value="1"/>
</dbReference>
<keyword evidence="13" id="KW-0687">Ribonucleoprotein</keyword>
<dbReference type="InterPro" id="IPR058905">
    <property type="entry name" value="WGR-like_PARP4"/>
</dbReference>
<evidence type="ECO:0000259" key="22">
    <source>
        <dbReference type="PROSITE" id="PS51060"/>
    </source>
</evidence>
<dbReference type="SMART" id="SM00609">
    <property type="entry name" value="VIT"/>
    <property type="match status" value="1"/>
</dbReference>
<dbReference type="FunFam" id="3.40.50.10190:FF:000065">
    <property type="entry name" value="Poly [ADP-ribose] polymerase"/>
    <property type="match status" value="1"/>
</dbReference>
<evidence type="ECO:0000256" key="13">
    <source>
        <dbReference type="ARBA" id="ARBA00023274"/>
    </source>
</evidence>
<feature type="region of interest" description="Disordered" evidence="18">
    <location>
        <begin position="1352"/>
        <end position="1387"/>
    </location>
</feature>
<dbReference type="CDD" id="cd01437">
    <property type="entry name" value="parp_like"/>
    <property type="match status" value="1"/>
</dbReference>
<dbReference type="InterPro" id="IPR013694">
    <property type="entry name" value="VIT"/>
</dbReference>
<dbReference type="FunFam" id="1.20.142.10:FF:000008">
    <property type="entry name" value="Poly [ADP-ribose] polymerase"/>
    <property type="match status" value="1"/>
</dbReference>
<keyword evidence="25" id="KW-1185">Reference proteome</keyword>
<dbReference type="PROSITE" id="PS51468">
    <property type="entry name" value="VIT"/>
    <property type="match status" value="1"/>
</dbReference>
<evidence type="ECO:0000256" key="16">
    <source>
        <dbReference type="ARBA" id="ARBA00063924"/>
    </source>
</evidence>
<dbReference type="GeneTree" id="ENSGT00940000160555"/>
<keyword evidence="12" id="KW-0539">Nucleus</keyword>
<dbReference type="InterPro" id="IPR002035">
    <property type="entry name" value="VWF_A"/>
</dbReference>
<feature type="domain" description="VWFA" evidence="20">
    <location>
        <begin position="830"/>
        <end position="1000"/>
    </location>
</feature>
<dbReference type="VEuPathDB" id="HostDB:ENSMMUG00000012297"/>
<evidence type="ECO:0000256" key="14">
    <source>
        <dbReference type="ARBA" id="ARBA00024347"/>
    </source>
</evidence>
<dbReference type="FunFam" id="3.90.228.10:FF:000013">
    <property type="entry name" value="Poly [ADP-ribose] polymerase"/>
    <property type="match status" value="1"/>
</dbReference>
<evidence type="ECO:0000256" key="17">
    <source>
        <dbReference type="RuleBase" id="RU362114"/>
    </source>
</evidence>
<dbReference type="GO" id="GO:0005819">
    <property type="term" value="C:spindle"/>
    <property type="evidence" value="ECO:0007669"/>
    <property type="project" value="UniProtKB-ARBA"/>
</dbReference>
<evidence type="ECO:0000256" key="5">
    <source>
        <dbReference type="ARBA" id="ARBA00022481"/>
    </source>
</evidence>
<evidence type="ECO:0000313" key="25">
    <source>
        <dbReference type="Proteomes" id="UP000006718"/>
    </source>
</evidence>
<dbReference type="Bgee" id="ENSMMUG00000012297">
    <property type="expression patterns" value="Expressed in colon and 21 other cell types or tissues"/>
</dbReference>
<evidence type="ECO:0000256" key="1">
    <source>
        <dbReference type="ARBA" id="ARBA00000438"/>
    </source>
</evidence>
<dbReference type="Pfam" id="PF00644">
    <property type="entry name" value="PARP"/>
    <property type="match status" value="1"/>
</dbReference>
<proteinExistence type="inferred from homology"/>
<dbReference type="GO" id="GO:0140806">
    <property type="term" value="F:NAD+-protein-aspartate ADP-ribosyltransferase activity"/>
    <property type="evidence" value="ECO:0007669"/>
    <property type="project" value="RHEA"/>
</dbReference>
<feature type="domain" description="VIT" evidence="23">
    <location>
        <begin position="607"/>
        <end position="735"/>
    </location>
</feature>
<dbReference type="PROSITE" id="PS51060">
    <property type="entry name" value="PARP_ALPHA_HD"/>
    <property type="match status" value="1"/>
</dbReference>
<keyword evidence="9 17" id="KW-0808">Transferase</keyword>
<dbReference type="PROSITE" id="PS51059">
    <property type="entry name" value="PARP_CATALYTIC"/>
    <property type="match status" value="1"/>
</dbReference>
<comment type="function">
    <text evidence="15">Mono-ADP-ribosyltransferase that mediates mono-ADP-ribosylation of target proteins.</text>
</comment>
<evidence type="ECO:0000259" key="19">
    <source>
        <dbReference type="PROSITE" id="PS50172"/>
    </source>
</evidence>
<dbReference type="InterPro" id="IPR036616">
    <property type="entry name" value="Poly(ADP-ribose)pol_reg_dom_sf"/>
</dbReference>
<feature type="region of interest" description="Disordered" evidence="18">
    <location>
        <begin position="93"/>
        <end position="112"/>
    </location>
</feature>
<dbReference type="Gene3D" id="1.20.142.10">
    <property type="entry name" value="Poly(ADP-ribose) polymerase, regulatory domain"/>
    <property type="match status" value="1"/>
</dbReference>
<comment type="similarity">
    <text evidence="14">Belongs to the ARTD/PARP family.</text>
</comment>
<dbReference type="Pfam" id="PF26166">
    <property type="entry name" value="WGR-like_PARP4"/>
    <property type="match status" value="1"/>
</dbReference>
<dbReference type="FunFam" id="3.40.50.410:FF:000083">
    <property type="entry name" value="Poly [ADP-ribose] polymerase"/>
    <property type="match status" value="1"/>
</dbReference>
<dbReference type="CDD" id="cd00198">
    <property type="entry name" value="vWFA"/>
    <property type="match status" value="1"/>
</dbReference>
<gene>
    <name evidence="24" type="primary">PARP4</name>
</gene>
<comment type="catalytic activity">
    <reaction evidence="1">
        <text>L-aspartyl-[protein] + NAD(+) = 4-O-(ADP-D-ribosyl)-L-aspartyl-[protein] + nicotinamide</text>
        <dbReference type="Rhea" id="RHEA:54424"/>
        <dbReference type="Rhea" id="RHEA-COMP:9867"/>
        <dbReference type="Rhea" id="RHEA-COMP:13832"/>
        <dbReference type="ChEBI" id="CHEBI:17154"/>
        <dbReference type="ChEBI" id="CHEBI:29961"/>
        <dbReference type="ChEBI" id="CHEBI:57540"/>
        <dbReference type="ChEBI" id="CHEBI:138102"/>
    </reaction>
</comment>
<evidence type="ECO:0000256" key="9">
    <source>
        <dbReference type="ARBA" id="ARBA00022679"/>
    </source>
</evidence>
<dbReference type="PROSITE" id="PS50234">
    <property type="entry name" value="VWFA"/>
    <property type="match status" value="1"/>
</dbReference>
<dbReference type="InterPro" id="IPR012317">
    <property type="entry name" value="Poly(ADP-ribose)pol_cat_dom"/>
</dbReference>
<dbReference type="Gene3D" id="3.40.50.10190">
    <property type="entry name" value="BRCT domain"/>
    <property type="match status" value="1"/>
</dbReference>
<dbReference type="GO" id="GO:0003950">
    <property type="term" value="F:NAD+ poly-ADP-ribosyltransferase activity"/>
    <property type="evidence" value="ECO:0007669"/>
    <property type="project" value="UniProtKB-UniRule"/>
</dbReference>
<evidence type="ECO:0000256" key="10">
    <source>
        <dbReference type="ARBA" id="ARBA00022695"/>
    </source>
</evidence>
<dbReference type="Ensembl" id="ENSMMUT00000102722.1">
    <property type="protein sequence ID" value="ENSMMUP00000079454.1"/>
    <property type="gene ID" value="ENSMMUG00000012297.4"/>
</dbReference>
<dbReference type="PANTHER" id="PTHR46530">
    <property type="entry name" value="PROTEIN MONO-ADP-RIBOSYLTRANSFERASE PARP4"/>
    <property type="match status" value="1"/>
</dbReference>
<reference evidence="24" key="1">
    <citation type="submission" date="2019-01" db="EMBL/GenBank/DDBJ databases">
        <authorList>
            <person name="Graves T."/>
            <person name="Eichler E.E."/>
            <person name="Wilson R.K."/>
        </authorList>
    </citation>
    <scope>NUCLEOTIDE SEQUENCE [LARGE SCALE GENOMIC DNA]</scope>
    <source>
        <strain evidence="24">17573</strain>
    </source>
</reference>
<dbReference type="SUPFAM" id="SSF52113">
    <property type="entry name" value="BRCT domain"/>
    <property type="match status" value="1"/>
</dbReference>
<dbReference type="CDD" id="cd17726">
    <property type="entry name" value="BRCT_PARP4_like"/>
    <property type="match status" value="1"/>
</dbReference>
<dbReference type="SMR" id="A0A5F8ANF0"/>
<dbReference type="PROSITE" id="PS50172">
    <property type="entry name" value="BRCT"/>
    <property type="match status" value="1"/>
</dbReference>
<feature type="domain" description="BRCT" evidence="19">
    <location>
        <begin position="1"/>
        <end position="94"/>
    </location>
</feature>
<dbReference type="Gene3D" id="3.90.228.10">
    <property type="match status" value="1"/>
</dbReference>
<feature type="domain" description="PARP alpha-helical" evidence="22">
    <location>
        <begin position="242"/>
        <end position="370"/>
    </location>
</feature>
<keyword evidence="7" id="KW-0597">Phosphoprotein</keyword>
<accession>A0A5F8ANF0</accession>
<evidence type="ECO:0000256" key="11">
    <source>
        <dbReference type="ARBA" id="ARBA00023027"/>
    </source>
</evidence>
<evidence type="ECO:0000256" key="4">
    <source>
        <dbReference type="ARBA" id="ARBA00004496"/>
    </source>
</evidence>
<evidence type="ECO:0000259" key="21">
    <source>
        <dbReference type="PROSITE" id="PS51059"/>
    </source>
</evidence>
<dbReference type="PANTHER" id="PTHR46530:SF1">
    <property type="entry name" value="PROTEIN MONO-ADP-RIBOSYLTRANSFERASE PARP4"/>
    <property type="match status" value="1"/>
</dbReference>
<dbReference type="InterPro" id="IPR036420">
    <property type="entry name" value="BRCT_dom_sf"/>
</dbReference>